<dbReference type="EMBL" id="CAMGZC010001411">
    <property type="protein sequence ID" value="CAI0652689.1"/>
    <property type="molecule type" value="Genomic_DNA"/>
</dbReference>
<dbReference type="InterPro" id="IPR021514">
    <property type="entry name" value="DUF3176"/>
</dbReference>
<proteinExistence type="predicted"/>
<feature type="region of interest" description="Disordered" evidence="1">
    <location>
        <begin position="1"/>
        <end position="83"/>
    </location>
</feature>
<reference evidence="3" key="1">
    <citation type="submission" date="2022-08" db="EMBL/GenBank/DDBJ databases">
        <authorList>
            <person name="Giroux E."/>
            <person name="Giroux E."/>
        </authorList>
    </citation>
    <scope>NUCLEOTIDE SEQUENCE</scope>
    <source>
        <strain evidence="3">H1091258</strain>
    </source>
</reference>
<keyword evidence="2" id="KW-0812">Transmembrane</keyword>
<gene>
    <name evidence="3" type="ORF">CGXH109_LOCUS119585</name>
</gene>
<feature type="transmembrane region" description="Helical" evidence="2">
    <location>
        <begin position="526"/>
        <end position="548"/>
    </location>
</feature>
<evidence type="ECO:0000313" key="4">
    <source>
        <dbReference type="Proteomes" id="UP001152533"/>
    </source>
</evidence>
<name>A0A9W4S3N2_9PEZI</name>
<evidence type="ECO:0000256" key="1">
    <source>
        <dbReference type="SAM" id="MobiDB-lite"/>
    </source>
</evidence>
<feature type="transmembrane region" description="Helical" evidence="2">
    <location>
        <begin position="132"/>
        <end position="157"/>
    </location>
</feature>
<dbReference type="AlphaFoldDB" id="A0A9W4S3N2"/>
<dbReference type="Proteomes" id="UP001152533">
    <property type="component" value="Unassembled WGS sequence"/>
</dbReference>
<organism evidence="3 4">
    <name type="scientific">Colletotrichum noveboracense</name>
    <dbReference type="NCBI Taxonomy" id="2664923"/>
    <lineage>
        <taxon>Eukaryota</taxon>
        <taxon>Fungi</taxon>
        <taxon>Dikarya</taxon>
        <taxon>Ascomycota</taxon>
        <taxon>Pezizomycotina</taxon>
        <taxon>Sordariomycetes</taxon>
        <taxon>Hypocreomycetidae</taxon>
        <taxon>Glomerellales</taxon>
        <taxon>Glomerellaceae</taxon>
        <taxon>Colletotrichum</taxon>
        <taxon>Colletotrichum gloeosporioides species complex</taxon>
    </lineage>
</organism>
<keyword evidence="2" id="KW-0472">Membrane</keyword>
<keyword evidence="2" id="KW-1133">Transmembrane helix</keyword>
<protein>
    <submittedName>
        <fullName evidence="3">Uncharacterized protein</fullName>
    </submittedName>
</protein>
<dbReference type="PANTHER" id="PTHR35394">
    <property type="entry name" value="DUF3176 DOMAIN-CONTAINING PROTEIN"/>
    <property type="match status" value="1"/>
</dbReference>
<comment type="caution">
    <text evidence="3">The sequence shown here is derived from an EMBL/GenBank/DDBJ whole genome shotgun (WGS) entry which is preliminary data.</text>
</comment>
<keyword evidence="4" id="KW-1185">Reference proteome</keyword>
<sequence>MSASSAAGDPTSTFMRRSISPPSRGSYIDVVEPMESTTRTGSSLSDNHLGTYNPVATEEPETPSTAPSRVESKDQTEAGRLRDTRAPYRPLGKLAALRAWAFEFLALFVSVASFTAIVVLLKLYDQLPQPSFSFGISISTLIALFTTALRASMIFTIAEVVGQSKWLWMAKPHPARHIEIPTAVCAIVVVASYAIGLFSQQAAKTYSCDIESHGTAKIAIAEWVGKKDAASADVPSYMLWLSPEMHTVAMNGLLTGETNRSLGLYQCDSSNCTLPTTSGSGVTHTSVGLCSKCIDIRSSVREANGSSTVEKTYSLGSNLTIIDTYEPVTLRMKAPSLLHREDVDFDFESGTPNTTIIAFTVAGCKRNSSSTICEHKYDNMPELRRHLDVVAANCSLYPCLRSYNGRVSNGILEETLVSTSPINRAKWDSREQHTVDPGAQTGVAGESELWATHRRLLGGCGRGWWVDGLFNKGLASFETIYAAFNNTATAMTNRMRSYDDNSWSRDSQAFVHGSGTQAAVCIRADWLWLMYPGVLLLLTSILLLQAYVKSCVDRTAQPVWKSAILPLLFYNIISENSNSGDQDLSTPVVGPTVPLLQLPELELLAEKTVVRFCKGFDGDKGPGLVVEEEPATS</sequence>
<feature type="transmembrane region" description="Helical" evidence="2">
    <location>
        <begin position="178"/>
        <end position="198"/>
    </location>
</feature>
<feature type="transmembrane region" description="Helical" evidence="2">
    <location>
        <begin position="99"/>
        <end position="120"/>
    </location>
</feature>
<evidence type="ECO:0000256" key="2">
    <source>
        <dbReference type="SAM" id="Phobius"/>
    </source>
</evidence>
<accession>A0A9W4S3N2</accession>
<evidence type="ECO:0000313" key="3">
    <source>
        <dbReference type="EMBL" id="CAI0652689.1"/>
    </source>
</evidence>
<dbReference type="Pfam" id="PF11374">
    <property type="entry name" value="DUF3176"/>
    <property type="match status" value="1"/>
</dbReference>
<feature type="compositionally biased region" description="Polar residues" evidence="1">
    <location>
        <begin position="35"/>
        <end position="50"/>
    </location>
</feature>
<feature type="compositionally biased region" description="Polar residues" evidence="1">
    <location>
        <begin position="1"/>
        <end position="23"/>
    </location>
</feature>
<dbReference type="PANTHER" id="PTHR35394:SF5">
    <property type="entry name" value="DUF3176 DOMAIN-CONTAINING PROTEIN"/>
    <property type="match status" value="1"/>
</dbReference>
<feature type="compositionally biased region" description="Basic and acidic residues" evidence="1">
    <location>
        <begin position="70"/>
        <end position="83"/>
    </location>
</feature>